<evidence type="ECO:0000259" key="8">
    <source>
        <dbReference type="PROSITE" id="PS50127"/>
    </source>
</evidence>
<gene>
    <name evidence="9" type="ORF">DCAR_0311888</name>
</gene>
<name>A0AAF0WMH9_DAUCS</name>
<evidence type="ECO:0000256" key="7">
    <source>
        <dbReference type="SAM" id="MobiDB-lite"/>
    </source>
</evidence>
<dbReference type="Pfam" id="PF00179">
    <property type="entry name" value="UQ_con"/>
    <property type="match status" value="1"/>
</dbReference>
<evidence type="ECO:0000256" key="4">
    <source>
        <dbReference type="ARBA" id="ARBA00022786"/>
    </source>
</evidence>
<dbReference type="FunFam" id="3.10.110.10:FF:000041">
    <property type="entry name" value="Ubiquitin-conjugating enzyme E2 T"/>
    <property type="match status" value="1"/>
</dbReference>
<evidence type="ECO:0000313" key="10">
    <source>
        <dbReference type="Proteomes" id="UP000077755"/>
    </source>
</evidence>
<proteinExistence type="predicted"/>
<organism evidence="9 10">
    <name type="scientific">Daucus carota subsp. sativus</name>
    <name type="common">Carrot</name>
    <dbReference type="NCBI Taxonomy" id="79200"/>
    <lineage>
        <taxon>Eukaryota</taxon>
        <taxon>Viridiplantae</taxon>
        <taxon>Streptophyta</taxon>
        <taxon>Embryophyta</taxon>
        <taxon>Tracheophyta</taxon>
        <taxon>Spermatophyta</taxon>
        <taxon>Magnoliopsida</taxon>
        <taxon>eudicotyledons</taxon>
        <taxon>Gunneridae</taxon>
        <taxon>Pentapetalae</taxon>
        <taxon>asterids</taxon>
        <taxon>campanulids</taxon>
        <taxon>Apiales</taxon>
        <taxon>Apiaceae</taxon>
        <taxon>Apioideae</taxon>
        <taxon>Scandiceae</taxon>
        <taxon>Daucinae</taxon>
        <taxon>Daucus</taxon>
        <taxon>Daucus sect. Daucus</taxon>
    </lineage>
</organism>
<dbReference type="SMART" id="SM00212">
    <property type="entry name" value="UBCc"/>
    <property type="match status" value="1"/>
</dbReference>
<keyword evidence="4" id="KW-0833">Ubl conjugation pathway</keyword>
<feature type="active site" description="Glycyl thioester intermediate" evidence="6">
    <location>
        <position position="95"/>
    </location>
</feature>
<accession>A0AAF0WMH9</accession>
<dbReference type="PROSITE" id="PS50127">
    <property type="entry name" value="UBC_2"/>
    <property type="match status" value="1"/>
</dbReference>
<dbReference type="InterPro" id="IPR023313">
    <property type="entry name" value="UBQ-conjugating_AS"/>
</dbReference>
<feature type="compositionally biased region" description="Basic and acidic residues" evidence="7">
    <location>
        <begin position="374"/>
        <end position="385"/>
    </location>
</feature>
<feature type="domain" description="UBC core" evidence="8">
    <location>
        <begin position="7"/>
        <end position="161"/>
    </location>
</feature>
<feature type="compositionally biased region" description="Basic residues" evidence="7">
    <location>
        <begin position="559"/>
        <end position="572"/>
    </location>
</feature>
<keyword evidence="2" id="KW-0808">Transferase</keyword>
<dbReference type="PROSITE" id="PS00183">
    <property type="entry name" value="UBC_1"/>
    <property type="match status" value="1"/>
</dbReference>
<protein>
    <recommendedName>
        <fullName evidence="1">E2 ubiquitin-conjugating enzyme</fullName>
        <ecNumber evidence="1">2.3.2.23</ecNumber>
    </recommendedName>
</protein>
<dbReference type="EC" id="2.3.2.23" evidence="1"/>
<dbReference type="SUPFAM" id="SSF54495">
    <property type="entry name" value="UBC-like"/>
    <property type="match status" value="1"/>
</dbReference>
<dbReference type="PANTHER" id="PTHR24068">
    <property type="entry name" value="UBIQUITIN-CONJUGATING ENZYME E2"/>
    <property type="match status" value="1"/>
</dbReference>
<evidence type="ECO:0000256" key="2">
    <source>
        <dbReference type="ARBA" id="ARBA00022679"/>
    </source>
</evidence>
<feature type="compositionally biased region" description="Polar residues" evidence="7">
    <location>
        <begin position="166"/>
        <end position="179"/>
    </location>
</feature>
<keyword evidence="3" id="KW-0547">Nucleotide-binding</keyword>
<dbReference type="CDD" id="cd23805">
    <property type="entry name" value="UBCc_UBE2T"/>
    <property type="match status" value="1"/>
</dbReference>
<dbReference type="AlphaFoldDB" id="A0AAF0WMH9"/>
<dbReference type="GO" id="GO:0061631">
    <property type="term" value="F:ubiquitin conjugating enzyme activity"/>
    <property type="evidence" value="ECO:0007669"/>
    <property type="project" value="UniProtKB-EC"/>
</dbReference>
<keyword evidence="5" id="KW-0067">ATP-binding</keyword>
<evidence type="ECO:0000256" key="5">
    <source>
        <dbReference type="ARBA" id="ARBA00022840"/>
    </source>
</evidence>
<dbReference type="InterPro" id="IPR016135">
    <property type="entry name" value="UBQ-conjugating_enzyme/RWD"/>
</dbReference>
<feature type="region of interest" description="Disordered" evidence="7">
    <location>
        <begin position="158"/>
        <end position="190"/>
    </location>
</feature>
<keyword evidence="10" id="KW-1185">Reference proteome</keyword>
<feature type="region of interest" description="Disordered" evidence="7">
    <location>
        <begin position="371"/>
        <end position="392"/>
    </location>
</feature>
<reference evidence="9" key="2">
    <citation type="submission" date="2022-03" db="EMBL/GenBank/DDBJ databases">
        <title>Draft title - Genomic analysis of global carrot germplasm unveils the trajectory of domestication and the origin of high carotenoid orange carrot.</title>
        <authorList>
            <person name="Iorizzo M."/>
            <person name="Ellison S."/>
            <person name="Senalik D."/>
            <person name="Macko-Podgorni A."/>
            <person name="Grzebelus D."/>
            <person name="Bostan H."/>
            <person name="Rolling W."/>
            <person name="Curaba J."/>
            <person name="Simon P."/>
        </authorList>
    </citation>
    <scope>NUCLEOTIDE SEQUENCE</scope>
    <source>
        <tissue evidence="9">Leaf</tissue>
    </source>
</reference>
<evidence type="ECO:0000313" key="9">
    <source>
        <dbReference type="EMBL" id="WOG92615.1"/>
    </source>
</evidence>
<dbReference type="Proteomes" id="UP000077755">
    <property type="component" value="Chromosome 3"/>
</dbReference>
<feature type="region of interest" description="Disordered" evidence="7">
    <location>
        <begin position="521"/>
        <end position="572"/>
    </location>
</feature>
<dbReference type="InterPro" id="IPR000608">
    <property type="entry name" value="UBC"/>
</dbReference>
<dbReference type="EMBL" id="CP093345">
    <property type="protein sequence ID" value="WOG92615.1"/>
    <property type="molecule type" value="Genomic_DNA"/>
</dbReference>
<sequence length="572" mass="63615">MGAQAARLNLRMQKELKLLLTDPPPSASFPLLSHHSSDSLSSILAHIKGPEDTVYTNGVFKINIQIPERYPFQPPIVTFATPIYHPNIDTGGRICLDILNLPPKGAWQPSLNISTVLTSILLLLTEPNPDDGLMCEASKEYKYNRQAFDQKARSMTEKYARDESIENGSCSQNTESHLNPTLVDKSSGKHKNLSPIENKYSLESTSSNQRRVNDIILKEAINDDLVVNQIEGKSPNLQRAEKYNKFQDIGKLHSTSRKLSLESSSRKQKISFQCKENVLSYQCPPVVEPREAAMGSTEPVLVEKDVNQYEQQSHQVHTSGDGNLASPPNKGSENICMGQSRVSIGDNTLPQPLSVNPPSKRLLSPLRMPLNTTHYDKQPQKDSVDKTGSGFSGIKHKRLGLAGRKQSLGLATSLQSQERDNKENMISVSGALLSNTEGGESVHKKVFNSNSNVYPKKQLGIRRKLPLEPLDKSNWSNDGNIQLNSCDDYHNGYPSKLLRATEESRHNHIQKPMQENDANFSGQVKHHSEDLPIPDSAIVLDSEDSDDDKKVTARPKLSLTRKRLGRKLNARA</sequence>
<reference evidence="9" key="1">
    <citation type="journal article" date="2016" name="Nat. Genet.">
        <title>A high-quality carrot genome assembly provides new insights into carotenoid accumulation and asterid genome evolution.</title>
        <authorList>
            <person name="Iorizzo M."/>
            <person name="Ellison S."/>
            <person name="Senalik D."/>
            <person name="Zeng P."/>
            <person name="Satapoomin P."/>
            <person name="Huang J."/>
            <person name="Bowman M."/>
            <person name="Iovene M."/>
            <person name="Sanseverino W."/>
            <person name="Cavagnaro P."/>
            <person name="Yildiz M."/>
            <person name="Macko-Podgorni A."/>
            <person name="Moranska E."/>
            <person name="Grzebelus E."/>
            <person name="Grzebelus D."/>
            <person name="Ashrafi H."/>
            <person name="Zheng Z."/>
            <person name="Cheng S."/>
            <person name="Spooner D."/>
            <person name="Van Deynze A."/>
            <person name="Simon P."/>
        </authorList>
    </citation>
    <scope>NUCLEOTIDE SEQUENCE</scope>
    <source>
        <tissue evidence="9">Leaf</tissue>
    </source>
</reference>
<dbReference type="GO" id="GO:0005524">
    <property type="term" value="F:ATP binding"/>
    <property type="evidence" value="ECO:0007669"/>
    <property type="project" value="UniProtKB-KW"/>
</dbReference>
<evidence type="ECO:0000256" key="6">
    <source>
        <dbReference type="PROSITE-ProRule" id="PRU10133"/>
    </source>
</evidence>
<dbReference type="Gene3D" id="3.10.110.10">
    <property type="entry name" value="Ubiquitin Conjugating Enzyme"/>
    <property type="match status" value="1"/>
</dbReference>
<evidence type="ECO:0000256" key="3">
    <source>
        <dbReference type="ARBA" id="ARBA00022741"/>
    </source>
</evidence>
<evidence type="ECO:0000256" key="1">
    <source>
        <dbReference type="ARBA" id="ARBA00012486"/>
    </source>
</evidence>